<dbReference type="AlphaFoldDB" id="A0AAE1DD51"/>
<comment type="caution">
    <text evidence="2">The sequence shown here is derived from an EMBL/GenBank/DDBJ whole genome shotgun (WGS) entry which is preliminary data.</text>
</comment>
<dbReference type="Proteomes" id="UP001283361">
    <property type="component" value="Unassembled WGS sequence"/>
</dbReference>
<name>A0AAE1DD51_9GAST</name>
<evidence type="ECO:0000256" key="1">
    <source>
        <dbReference type="SAM" id="MobiDB-lite"/>
    </source>
</evidence>
<dbReference type="EMBL" id="JAWDGP010004263">
    <property type="protein sequence ID" value="KAK3766067.1"/>
    <property type="molecule type" value="Genomic_DNA"/>
</dbReference>
<feature type="region of interest" description="Disordered" evidence="1">
    <location>
        <begin position="1"/>
        <end position="63"/>
    </location>
</feature>
<gene>
    <name evidence="2" type="ORF">RRG08_002304</name>
</gene>
<organism evidence="2 3">
    <name type="scientific">Elysia crispata</name>
    <name type="common">lettuce slug</name>
    <dbReference type="NCBI Taxonomy" id="231223"/>
    <lineage>
        <taxon>Eukaryota</taxon>
        <taxon>Metazoa</taxon>
        <taxon>Spiralia</taxon>
        <taxon>Lophotrochozoa</taxon>
        <taxon>Mollusca</taxon>
        <taxon>Gastropoda</taxon>
        <taxon>Heterobranchia</taxon>
        <taxon>Euthyneura</taxon>
        <taxon>Panpulmonata</taxon>
        <taxon>Sacoglossa</taxon>
        <taxon>Placobranchoidea</taxon>
        <taxon>Plakobranchidae</taxon>
        <taxon>Elysia</taxon>
    </lineage>
</organism>
<accession>A0AAE1DD51</accession>
<evidence type="ECO:0000313" key="2">
    <source>
        <dbReference type="EMBL" id="KAK3766067.1"/>
    </source>
</evidence>
<feature type="compositionally biased region" description="Basic and acidic residues" evidence="1">
    <location>
        <begin position="1"/>
        <end position="11"/>
    </location>
</feature>
<proteinExistence type="predicted"/>
<protein>
    <submittedName>
        <fullName evidence="2">Uncharacterized protein</fullName>
    </submittedName>
</protein>
<sequence length="77" mass="8263">MPVVSVKDKDSQVPWDSIESVRPTSTQHPGTPPREIRAHTVRPTSLTGGPNRHSVCVSGRTKHPAQVLTAGRVPGYG</sequence>
<keyword evidence="3" id="KW-1185">Reference proteome</keyword>
<reference evidence="2" key="1">
    <citation type="journal article" date="2023" name="G3 (Bethesda)">
        <title>A reference genome for the long-term kleptoplast-retaining sea slug Elysia crispata morphotype clarki.</title>
        <authorList>
            <person name="Eastman K.E."/>
            <person name="Pendleton A.L."/>
            <person name="Shaikh M.A."/>
            <person name="Suttiyut T."/>
            <person name="Ogas R."/>
            <person name="Tomko P."/>
            <person name="Gavelis G."/>
            <person name="Widhalm J.R."/>
            <person name="Wisecaver J.H."/>
        </authorList>
    </citation>
    <scope>NUCLEOTIDE SEQUENCE</scope>
    <source>
        <strain evidence="2">ECLA1</strain>
    </source>
</reference>
<evidence type="ECO:0000313" key="3">
    <source>
        <dbReference type="Proteomes" id="UP001283361"/>
    </source>
</evidence>